<comment type="subcellular location">
    <subcellularLocation>
        <location evidence="1 7">Cell inner membrane</location>
        <topology evidence="1 7">Multi-pass membrane protein</topology>
    </subcellularLocation>
</comment>
<dbReference type="InterPro" id="IPR004681">
    <property type="entry name" value="TRAP_DctM"/>
</dbReference>
<keyword evidence="4 7" id="KW-0812">Transmembrane</keyword>
<evidence type="ECO:0000256" key="3">
    <source>
        <dbReference type="ARBA" id="ARBA00022519"/>
    </source>
</evidence>
<keyword evidence="5 7" id="KW-1133">Transmembrane helix</keyword>
<keyword evidence="2" id="KW-1003">Cell membrane</keyword>
<reference evidence="9 10" key="1">
    <citation type="submission" date="2023-04" db="EMBL/GenBank/DDBJ databases">
        <title>Marinoamorphus aggregata gen. nov., sp. Nov., isolate from tissue of brittle star Ophioplocus japonicus.</title>
        <authorList>
            <person name="Kawano K."/>
            <person name="Sawayama S."/>
            <person name="Nakagawa S."/>
        </authorList>
    </citation>
    <scope>NUCLEOTIDE SEQUENCE [LARGE SCALE GENOMIC DNA]</scope>
    <source>
        <strain evidence="9 10">NKW23</strain>
    </source>
</reference>
<feature type="domain" description="TRAP C4-dicarboxylate transport system permease DctM subunit" evidence="8">
    <location>
        <begin position="7"/>
        <end position="417"/>
    </location>
</feature>
<dbReference type="NCBIfam" id="TIGR00786">
    <property type="entry name" value="dctM"/>
    <property type="match status" value="1"/>
</dbReference>
<feature type="transmembrane region" description="Helical" evidence="7">
    <location>
        <begin position="316"/>
        <end position="344"/>
    </location>
</feature>
<evidence type="ECO:0000256" key="1">
    <source>
        <dbReference type="ARBA" id="ARBA00004429"/>
    </source>
</evidence>
<keyword evidence="7" id="KW-0813">Transport</keyword>
<dbReference type="Proteomes" id="UP001239909">
    <property type="component" value="Unassembled WGS sequence"/>
</dbReference>
<evidence type="ECO:0000256" key="2">
    <source>
        <dbReference type="ARBA" id="ARBA00022475"/>
    </source>
</evidence>
<dbReference type="PANTHER" id="PTHR33362">
    <property type="entry name" value="SIALIC ACID TRAP TRANSPORTER PERMEASE PROTEIN SIAT-RELATED"/>
    <property type="match status" value="1"/>
</dbReference>
<evidence type="ECO:0000256" key="4">
    <source>
        <dbReference type="ARBA" id="ARBA00022692"/>
    </source>
</evidence>
<proteinExistence type="inferred from homology"/>
<comment type="function">
    <text evidence="7">Part of the tripartite ATP-independent periplasmic (TRAP) transport system.</text>
</comment>
<comment type="caution">
    <text evidence="9">The sequence shown here is derived from an EMBL/GenBank/DDBJ whole genome shotgun (WGS) entry which is preliminary data.</text>
</comment>
<sequence length="429" mass="44445">MMGKTLVILFVATLVLGVPVAFTMGIAGLAAILADGTLNPLIAMQRMFGGIDSFPLMAVPFFVLAAELMTACGLTAALLRFADALVGHLKGGLGHVNVLVSMLFAGISGSALADAAGPGAIVLRMMRRAGYDENYAGALSAATATIGPIVPPSILMVIYAISDNRVTVAGLFLAGLVPGLLLGLALALTNHVVSVRNGYRGRESRAAGPEIAAAFYGALPALLMPGIILGGILGGVFTATEAGAVAVAYALLLGLARRALGLSRLLAVFARAATITSSVLLIVAMASVFGWLLTYLRIPQELAAWLAGLTDDRLTVLFLLAGFALVCGLVIDTLPALIILTPVLGPIAHQFGIDPLHFAMMLVLNLTIGLVTPPVGPVLFVIATVGRLRLERLSRAILPLLAAELFVLLLIILFPELSTTVPRIFGYAN</sequence>
<protein>
    <recommendedName>
        <fullName evidence="7">TRAP transporter large permease protein</fullName>
    </recommendedName>
</protein>
<feature type="transmembrane region" description="Helical" evidence="7">
    <location>
        <begin position="135"/>
        <end position="162"/>
    </location>
</feature>
<dbReference type="EMBL" id="BSYI01000065">
    <property type="protein sequence ID" value="GMG85425.1"/>
    <property type="molecule type" value="Genomic_DNA"/>
</dbReference>
<feature type="transmembrane region" description="Helical" evidence="7">
    <location>
        <begin position="99"/>
        <end position="123"/>
    </location>
</feature>
<keyword evidence="6 7" id="KW-0472">Membrane</keyword>
<accession>A0ABQ6LTM7</accession>
<evidence type="ECO:0000313" key="9">
    <source>
        <dbReference type="EMBL" id="GMG85425.1"/>
    </source>
</evidence>
<dbReference type="PIRSF" id="PIRSF006066">
    <property type="entry name" value="HI0050"/>
    <property type="match status" value="1"/>
</dbReference>
<feature type="transmembrane region" description="Helical" evidence="7">
    <location>
        <begin position="214"/>
        <end position="236"/>
    </location>
</feature>
<evidence type="ECO:0000256" key="5">
    <source>
        <dbReference type="ARBA" id="ARBA00022989"/>
    </source>
</evidence>
<comment type="similarity">
    <text evidence="7">Belongs to the TRAP transporter large permease family.</text>
</comment>
<feature type="transmembrane region" description="Helical" evidence="7">
    <location>
        <begin position="396"/>
        <end position="414"/>
    </location>
</feature>
<gene>
    <name evidence="9" type="ORF">LNKW23_46450</name>
</gene>
<comment type="subunit">
    <text evidence="7">The complex comprises the extracytoplasmic solute receptor protein and the two transmembrane proteins.</text>
</comment>
<feature type="transmembrane region" description="Helical" evidence="7">
    <location>
        <begin position="6"/>
        <end position="33"/>
    </location>
</feature>
<feature type="transmembrane region" description="Helical" evidence="7">
    <location>
        <begin position="54"/>
        <end position="79"/>
    </location>
</feature>
<evidence type="ECO:0000256" key="6">
    <source>
        <dbReference type="ARBA" id="ARBA00023136"/>
    </source>
</evidence>
<dbReference type="Pfam" id="PF06808">
    <property type="entry name" value="DctM"/>
    <property type="match status" value="1"/>
</dbReference>
<evidence type="ECO:0000256" key="7">
    <source>
        <dbReference type="RuleBase" id="RU369079"/>
    </source>
</evidence>
<name>A0ABQ6LTM7_9RHOB</name>
<evidence type="ECO:0000259" key="8">
    <source>
        <dbReference type="Pfam" id="PF06808"/>
    </source>
</evidence>
<feature type="transmembrane region" description="Helical" evidence="7">
    <location>
        <begin position="356"/>
        <end position="376"/>
    </location>
</feature>
<feature type="transmembrane region" description="Helical" evidence="7">
    <location>
        <begin position="272"/>
        <end position="296"/>
    </location>
</feature>
<keyword evidence="10" id="KW-1185">Reference proteome</keyword>
<feature type="transmembrane region" description="Helical" evidence="7">
    <location>
        <begin position="168"/>
        <end position="193"/>
    </location>
</feature>
<organism evidence="9 10">
    <name type="scientific">Paralimibaculum aggregatum</name>
    <dbReference type="NCBI Taxonomy" id="3036245"/>
    <lineage>
        <taxon>Bacteria</taxon>
        <taxon>Pseudomonadati</taxon>
        <taxon>Pseudomonadota</taxon>
        <taxon>Alphaproteobacteria</taxon>
        <taxon>Rhodobacterales</taxon>
        <taxon>Paracoccaceae</taxon>
        <taxon>Paralimibaculum</taxon>
    </lineage>
</organism>
<dbReference type="PANTHER" id="PTHR33362:SF2">
    <property type="entry name" value="TRAP TRANSPORTER LARGE PERMEASE PROTEIN"/>
    <property type="match status" value="1"/>
</dbReference>
<keyword evidence="3 7" id="KW-0997">Cell inner membrane</keyword>
<evidence type="ECO:0000313" key="10">
    <source>
        <dbReference type="Proteomes" id="UP001239909"/>
    </source>
</evidence>
<dbReference type="InterPro" id="IPR010656">
    <property type="entry name" value="DctM"/>
</dbReference>
<feature type="transmembrane region" description="Helical" evidence="7">
    <location>
        <begin position="242"/>
        <end position="260"/>
    </location>
</feature>
<dbReference type="RefSeq" id="WP_285674777.1">
    <property type="nucleotide sequence ID" value="NZ_BSYI01000065.1"/>
</dbReference>